<sequence length="60" mass="6669">MFEAKLKRDEVIDRIGSGDRPKPRVSTTLPNGQQLIIPTVEKSRQHDAPKDSSGTRPEPS</sequence>
<accession>A0AA90NBQ7</accession>
<reference evidence="2" key="1">
    <citation type="submission" date="2023-08" db="EMBL/GenBank/DDBJ databases">
        <title>The draft genome of Tsukamurella strandjordii strain 050030.</title>
        <authorList>
            <person name="Zhao F."/>
            <person name="Feng Y."/>
            <person name="Zong Z."/>
        </authorList>
    </citation>
    <scope>NUCLEOTIDE SEQUENCE</scope>
    <source>
        <strain evidence="2">050030</strain>
    </source>
</reference>
<feature type="compositionally biased region" description="Polar residues" evidence="1">
    <location>
        <begin position="25"/>
        <end position="36"/>
    </location>
</feature>
<dbReference type="Proteomes" id="UP001178281">
    <property type="component" value="Unassembled WGS sequence"/>
</dbReference>
<dbReference type="AlphaFoldDB" id="A0AA90NBQ7"/>
<feature type="region of interest" description="Disordered" evidence="1">
    <location>
        <begin position="13"/>
        <end position="60"/>
    </location>
</feature>
<protein>
    <submittedName>
        <fullName evidence="2">Uncharacterized protein</fullName>
    </submittedName>
</protein>
<feature type="compositionally biased region" description="Basic and acidic residues" evidence="1">
    <location>
        <begin position="13"/>
        <end position="22"/>
    </location>
</feature>
<feature type="compositionally biased region" description="Basic and acidic residues" evidence="1">
    <location>
        <begin position="41"/>
        <end position="50"/>
    </location>
</feature>
<evidence type="ECO:0000313" key="3">
    <source>
        <dbReference type="Proteomes" id="UP001178281"/>
    </source>
</evidence>
<dbReference type="EMBL" id="JAUTIX010000006">
    <property type="protein sequence ID" value="MDP0399557.1"/>
    <property type="molecule type" value="Genomic_DNA"/>
</dbReference>
<evidence type="ECO:0000256" key="1">
    <source>
        <dbReference type="SAM" id="MobiDB-lite"/>
    </source>
</evidence>
<name>A0AA90NBQ7_9ACTN</name>
<evidence type="ECO:0000313" key="2">
    <source>
        <dbReference type="EMBL" id="MDP0399557.1"/>
    </source>
</evidence>
<comment type="caution">
    <text evidence="2">The sequence shown here is derived from an EMBL/GenBank/DDBJ whole genome shotgun (WGS) entry which is preliminary data.</text>
</comment>
<organism evidence="2 3">
    <name type="scientific">Tsukamurella strandjordii</name>
    <dbReference type="NCBI Taxonomy" id="147577"/>
    <lineage>
        <taxon>Bacteria</taxon>
        <taxon>Bacillati</taxon>
        <taxon>Actinomycetota</taxon>
        <taxon>Actinomycetes</taxon>
        <taxon>Mycobacteriales</taxon>
        <taxon>Tsukamurellaceae</taxon>
        <taxon>Tsukamurella</taxon>
    </lineage>
</organism>
<keyword evidence="3" id="KW-1185">Reference proteome</keyword>
<proteinExistence type="predicted"/>
<gene>
    <name evidence="2" type="ORF">Q7X28_16645</name>
</gene>
<dbReference type="RefSeq" id="WP_305112140.1">
    <property type="nucleotide sequence ID" value="NZ_JAUTIX010000006.1"/>
</dbReference>